<dbReference type="EMBL" id="JAROCG010000001">
    <property type="protein sequence ID" value="MDN4610070.1"/>
    <property type="molecule type" value="Genomic_DNA"/>
</dbReference>
<evidence type="ECO:0000256" key="6">
    <source>
        <dbReference type="SAM" id="Phobius"/>
    </source>
</evidence>
<dbReference type="PROSITE" id="PS50850">
    <property type="entry name" value="MFS"/>
    <property type="match status" value="1"/>
</dbReference>
<dbReference type="SUPFAM" id="SSF103473">
    <property type="entry name" value="MFS general substrate transporter"/>
    <property type="match status" value="1"/>
</dbReference>
<gene>
    <name evidence="8" type="ORF">P5G52_04240</name>
</gene>
<evidence type="ECO:0000256" key="3">
    <source>
        <dbReference type="ARBA" id="ARBA00022989"/>
    </source>
</evidence>
<keyword evidence="9" id="KW-1185">Reference proteome</keyword>
<feature type="transmembrane region" description="Helical" evidence="6">
    <location>
        <begin position="58"/>
        <end position="81"/>
    </location>
</feature>
<sequence>MTQTALNLVRPVTTYKLLALDADTTTIGLVTAAYALIPLLSALPLGRLSDRMRRLSRLVALGAALLGLGSLALALSSSIALVAGANALLGFGHLVFTIAGQTLITRHARPGQMNAAFGWFTAAYSAGQLVGPLIAGLLLGSSLGTVSAERSASITVALWVGAGLSLLAAPIVLFRTARPPESTAPAPAVGTPAGGPEQPDDGRSLPARQERATLSAILGRAGVPSHMLASLSLLAMLDILTAFLPLAGEEAGIPPAQIGVLLAIRGAASILSRSCLPWLSSRLSSRTLLLVSLYGSGVALIFPPLTVGQPWIVVPLLVIGGFCLGLGQPLTMTLVSTAVPDGWRGTALAVRLTGNRVGQVVMPITAGFLAAPLGAAGAIWFSCAVLLVSACEKTARR</sequence>
<comment type="caution">
    <text evidence="8">The sequence shown here is derived from an EMBL/GenBank/DDBJ whole genome shotgun (WGS) entry which is preliminary data.</text>
</comment>
<dbReference type="InterPro" id="IPR001958">
    <property type="entry name" value="Tet-R_TetA/multi-R_MdtG-like"/>
</dbReference>
<feature type="transmembrane region" description="Helical" evidence="6">
    <location>
        <begin position="26"/>
        <end position="46"/>
    </location>
</feature>
<feature type="domain" description="Major facilitator superfamily (MFS) profile" evidence="7">
    <location>
        <begin position="1"/>
        <end position="397"/>
    </location>
</feature>
<evidence type="ECO:0000313" key="8">
    <source>
        <dbReference type="EMBL" id="MDN4610070.1"/>
    </source>
</evidence>
<evidence type="ECO:0000256" key="4">
    <source>
        <dbReference type="ARBA" id="ARBA00023136"/>
    </source>
</evidence>
<accession>A0ABT8JY28</accession>
<dbReference type="InterPro" id="IPR052528">
    <property type="entry name" value="Sugar_transport-like"/>
</dbReference>
<evidence type="ECO:0000256" key="2">
    <source>
        <dbReference type="ARBA" id="ARBA00022692"/>
    </source>
</evidence>
<comment type="subcellular location">
    <subcellularLocation>
        <location evidence="1">Cell membrane</location>
        <topology evidence="1">Multi-pass membrane protein</topology>
    </subcellularLocation>
</comment>
<keyword evidence="4 6" id="KW-0472">Membrane</keyword>
<feature type="transmembrane region" description="Helical" evidence="6">
    <location>
        <begin position="152"/>
        <end position="174"/>
    </location>
</feature>
<dbReference type="InterPro" id="IPR020846">
    <property type="entry name" value="MFS_dom"/>
</dbReference>
<dbReference type="Proteomes" id="UP001174209">
    <property type="component" value="Unassembled WGS sequence"/>
</dbReference>
<feature type="transmembrane region" description="Helical" evidence="6">
    <location>
        <begin position="87"/>
        <end position="104"/>
    </location>
</feature>
<proteinExistence type="predicted"/>
<feature type="transmembrane region" description="Helical" evidence="6">
    <location>
        <begin position="288"/>
        <end position="306"/>
    </location>
</feature>
<feature type="compositionally biased region" description="Low complexity" evidence="5">
    <location>
        <begin position="183"/>
        <end position="196"/>
    </location>
</feature>
<dbReference type="PANTHER" id="PTHR23526">
    <property type="entry name" value="INTEGRAL MEMBRANE TRANSPORT PROTEIN-RELATED"/>
    <property type="match status" value="1"/>
</dbReference>
<evidence type="ECO:0000313" key="9">
    <source>
        <dbReference type="Proteomes" id="UP001174209"/>
    </source>
</evidence>
<evidence type="ECO:0000256" key="1">
    <source>
        <dbReference type="ARBA" id="ARBA00004651"/>
    </source>
</evidence>
<name>A0ABT8JY28_9MICC</name>
<feature type="transmembrane region" description="Helical" evidence="6">
    <location>
        <begin position="360"/>
        <end position="388"/>
    </location>
</feature>
<keyword evidence="2 6" id="KW-0812">Transmembrane</keyword>
<keyword evidence="3 6" id="KW-1133">Transmembrane helix</keyword>
<evidence type="ECO:0000259" key="7">
    <source>
        <dbReference type="PROSITE" id="PS50850"/>
    </source>
</evidence>
<dbReference type="Pfam" id="PF07690">
    <property type="entry name" value="MFS_1"/>
    <property type="match status" value="1"/>
</dbReference>
<dbReference type="Gene3D" id="1.20.1250.20">
    <property type="entry name" value="MFS general substrate transporter like domains"/>
    <property type="match status" value="1"/>
</dbReference>
<reference evidence="8" key="1">
    <citation type="submission" date="2023-06" db="EMBL/GenBank/DDBJ databases">
        <title>MT1 and MT2 Draft Genomes of Novel Species.</title>
        <authorList>
            <person name="Venkateswaran K."/>
        </authorList>
    </citation>
    <scope>NUCLEOTIDE SEQUENCE</scope>
    <source>
        <strain evidence="8">IIF3SC-B10</strain>
    </source>
</reference>
<evidence type="ECO:0000256" key="5">
    <source>
        <dbReference type="SAM" id="MobiDB-lite"/>
    </source>
</evidence>
<dbReference type="PRINTS" id="PR01035">
    <property type="entry name" value="TCRTETA"/>
</dbReference>
<dbReference type="InterPro" id="IPR011701">
    <property type="entry name" value="MFS"/>
</dbReference>
<feature type="region of interest" description="Disordered" evidence="5">
    <location>
        <begin position="181"/>
        <end position="206"/>
    </location>
</feature>
<protein>
    <submittedName>
        <fullName evidence="8">MFS transporter</fullName>
    </submittedName>
</protein>
<dbReference type="PANTHER" id="PTHR23526:SF4">
    <property type="entry name" value="INTEGRAL MEMBRANE TRANSPORT PROTEIN"/>
    <property type="match status" value="1"/>
</dbReference>
<organism evidence="8 9">
    <name type="scientific">Arthrobacter burdickii</name>
    <dbReference type="NCBI Taxonomy" id="3035920"/>
    <lineage>
        <taxon>Bacteria</taxon>
        <taxon>Bacillati</taxon>
        <taxon>Actinomycetota</taxon>
        <taxon>Actinomycetes</taxon>
        <taxon>Micrococcales</taxon>
        <taxon>Micrococcaceae</taxon>
        <taxon>Arthrobacter</taxon>
    </lineage>
</organism>
<feature type="transmembrane region" description="Helical" evidence="6">
    <location>
        <begin position="116"/>
        <end position="140"/>
    </location>
</feature>
<dbReference type="InterPro" id="IPR036259">
    <property type="entry name" value="MFS_trans_sf"/>
</dbReference>